<gene>
    <name evidence="2" type="ORF">MFU01_54950</name>
</gene>
<reference evidence="2 3" key="1">
    <citation type="submission" date="2019-07" db="EMBL/GenBank/DDBJ databases">
        <title>Whole genome shotgun sequence of Myxococcus fulvus NBRC 100333.</title>
        <authorList>
            <person name="Hosoyama A."/>
            <person name="Uohara A."/>
            <person name="Ohji S."/>
            <person name="Ichikawa N."/>
        </authorList>
    </citation>
    <scope>NUCLEOTIDE SEQUENCE [LARGE SCALE GENOMIC DNA]</scope>
    <source>
        <strain evidence="2 3">NBRC 100333</strain>
    </source>
</reference>
<evidence type="ECO:0000256" key="1">
    <source>
        <dbReference type="SAM" id="MobiDB-lite"/>
    </source>
</evidence>
<dbReference type="InterPro" id="IPR014917">
    <property type="entry name" value="DUF1800"/>
</dbReference>
<proteinExistence type="predicted"/>
<dbReference type="Pfam" id="PF08811">
    <property type="entry name" value="DUF1800"/>
    <property type="match status" value="1"/>
</dbReference>
<comment type="caution">
    <text evidence="2">The sequence shown here is derived from an EMBL/GenBank/DDBJ whole genome shotgun (WGS) entry which is preliminary data.</text>
</comment>
<dbReference type="STRING" id="1334629.MFUL124B02_23380"/>
<accession>A0A511TBD3</accession>
<dbReference type="Proteomes" id="UP000321514">
    <property type="component" value="Unassembled WGS sequence"/>
</dbReference>
<name>A0A511TBD3_MYXFU</name>
<dbReference type="EMBL" id="BJXR01000039">
    <property type="protein sequence ID" value="GEN10458.1"/>
    <property type="molecule type" value="Genomic_DNA"/>
</dbReference>
<protein>
    <submittedName>
        <fullName evidence="2">Uncharacterized protein</fullName>
    </submittedName>
</protein>
<evidence type="ECO:0000313" key="3">
    <source>
        <dbReference type="Proteomes" id="UP000321514"/>
    </source>
</evidence>
<feature type="region of interest" description="Disordered" evidence="1">
    <location>
        <begin position="24"/>
        <end position="54"/>
    </location>
</feature>
<evidence type="ECO:0000313" key="2">
    <source>
        <dbReference type="EMBL" id="GEN10458.1"/>
    </source>
</evidence>
<organism evidence="2 3">
    <name type="scientific">Myxococcus fulvus</name>
    <dbReference type="NCBI Taxonomy" id="33"/>
    <lineage>
        <taxon>Bacteria</taxon>
        <taxon>Pseudomonadati</taxon>
        <taxon>Myxococcota</taxon>
        <taxon>Myxococcia</taxon>
        <taxon>Myxococcales</taxon>
        <taxon>Cystobacterineae</taxon>
        <taxon>Myxococcaceae</taxon>
        <taxon>Myxococcus</taxon>
    </lineage>
</organism>
<feature type="compositionally biased region" description="Pro residues" evidence="1">
    <location>
        <begin position="26"/>
        <end position="38"/>
    </location>
</feature>
<sequence>MKEHSRMIRRLTLSLLVCTLACVPEEGPPGPDTPPPETPGQQTQRAEPLDTPSEPNALRFLEQATFGPRLAHGVTPPPGDSVEHIMAVGIRQAITEQFAAPRSTFDGLATPDLGSQFFHHAIHGQDQLRQRVAFALSQVLVVSQNGIPNIISTPEPEPRVAMASYLNLLNQRAFGDFRQLMEDVTLHPAMGTYLDLANNKAFKPNGQPIAPNENYARELLQLFTLGLYQLQENGEPVLVAGEKVPVYTEAHVQAFAHTLSGWTYAAPTCPALGRSNPATYTAPMMDCDVNHDRTSRELLRGVWTTPGAGARQHMEEALDNIFNDPNLPPFLCKQLIQHLVTSNPSQAYVQDIVNAFKDNGSGKRGDLRTVIRRILQHDEARGATPPASQLATFGHLRPPALHVTTLVRGLNGTLDTLGGTQDPGALLSDWSQDMGQHVPRAPSVFSYYPPGAPAPGGGGLLGPEFAILDTATVTARANVTHDLLFRATTATRGVLVDLDILPSASADLVQWLDRYWLHGTMSEDLHDVVLNAISHPDAGDLTRRKRLAVYLTSLSPEFQIQR</sequence>
<dbReference type="AlphaFoldDB" id="A0A511TBD3"/>